<dbReference type="FunFam" id="2.60.40.10:FF:000962">
    <property type="entry name" value="titin isoform X1"/>
    <property type="match status" value="2"/>
</dbReference>
<dbReference type="PANTHER" id="PTHR47633:SF4">
    <property type="entry name" value="MYOPALLADIN ISOFORM X1"/>
    <property type="match status" value="1"/>
</dbReference>
<sequence>MNRQNQQQQQQLSSQQEQVVQQTQQRQVVQQQQRITQQVTRQVTQQQVQGMVQGGIVPAIGSGDIVPPVFDQIFKNARFAQGGNASFQGRVRGSPKPVVSWTRKGAPLFESAKYKMTYEQQTGNVTLLINNIGPGDEGEYTCCARNQYGEAICSVFIQPEGVMMPQQSVGGFQKEFAQTFETTEQRVGGTQMIQKTQQKTEKTTYSNGHSMVEDFKVDTFEYRLLREVSFRESLTRRYAHETDSQMSTVIEPSLGPPAAPQISVKPRNSKLTEGTDASFSVKVASNPRPRLTWFKNGTRLVQSSKHQTAYSNQMATLKINQATSGDSGHYTLLAENPQGCVVSSAYLAIEPSSQQDNVYEQRETTQKTTQVETESNDATKMLAPNFVRVCADRDATEGKMTRFDCRVTGRPYPEVAWFINGRQVADDATHKILVNESGNHALMITNVSRIDHGTVSCVARNKAGETSFQCNLNVIEKELVVAPKFVERFSQINVNEGEPVQFNARAVGTPIPRISWQKDGVPIQSGPNLQIQVEGGATQLDLNRAQASDAGWYQCTAQNIAGSTATRGRLFVQTAQKPEAQPDRRLNLPRPTRVIEPELQPGPEVIYLRHVERAKPHAPNPEEDRTYPPPQFIIPLSNVSQVEGGKIHFEARIEPVGDPTMRVDWFHNGQPLSASSRATTTFRFGFIALDLLAIIQEDAGQYVCRVTSSSGSADSVATLSVTVRASIEQASQHPESLQYISNLEDYSRYQRTESVEESSQQRPNFIRPLHDLGQLNEGRNAHFEAQLTPVSDPTMKVEWYKDGKSITASSRITTIFNFGYVSLNILHLRGEDSGSYTVRAVNRWGEAISTSTLIVIERKSITGDLGIPEQQRYIDKVEQLEAYQQQQQYKTKAEPPESTAPPTFKSPIKDQVNIREGGFAHFEARLEPLGDSNLRVEWLKDGKPVEASSRITTFFNFGYVALTIKYVTIHDVGIYTCRAYNQLGQVETTAQMTVLTKKDIIMDSQHPGGLEKIQFLEDSSRYARTAQEETVVTQKPRFLGPLKGTNKIVEGQRAHFEARVEPQSDITLKIEWYFNGQVIMTANRIQTYHDFGYVALDILSVRSEDAGTYTVVARNALGEAQLSATMEVETRASIDTSSMHHGSFEKTKRLEEGKFVEPHYDIEEISKSKPIFTQPLQDPQPANEGKNIHLECRLEPMGDPTMRVEWFHNGKPITVGSRFRTYYDFGYVALDIIHVISMDSGEYTVRATNHLGTAHTSACVRVISRSDILTDSQNESALEQIQFLEDSSRHQRHTAEDATVMQPPQFTRPLHNIETVEGTNIHLECRLQPVGDASMRVEWLVNGKPVKTGHRFRPAYDFDYVALDLLSVYPVDSGVYTCQARNQLGEAVTSCSVKVIAKRDLILETQHPGGLEKIQYLEDASRYKRTEIVDEVVNVRPRFITKPKSLDNMREGHHAHFECKLEPVTDS</sequence>
<keyword evidence="4" id="KW-0393">Immunoglobulin domain</keyword>
<dbReference type="InterPro" id="IPR036179">
    <property type="entry name" value="Ig-like_dom_sf"/>
</dbReference>
<comment type="similarity">
    <text evidence="2">Belongs to the protein kinase superfamily. CAMK Ser/Thr protein kinase family.</text>
</comment>
<evidence type="ECO:0000256" key="5">
    <source>
        <dbReference type="SAM" id="MobiDB-lite"/>
    </source>
</evidence>
<dbReference type="SUPFAM" id="SSF48726">
    <property type="entry name" value="Immunoglobulin"/>
    <property type="match status" value="10"/>
</dbReference>
<feature type="domain" description="Ig-like" evidence="6">
    <location>
        <begin position="630"/>
        <end position="720"/>
    </location>
</feature>
<dbReference type="SMART" id="SM00409">
    <property type="entry name" value="IG"/>
    <property type="match status" value="10"/>
</dbReference>
<dbReference type="FunFam" id="2.60.40.10:FF:000119">
    <property type="entry name" value="Sallimus, isoform P"/>
    <property type="match status" value="4"/>
</dbReference>
<dbReference type="InterPro" id="IPR003599">
    <property type="entry name" value="Ig_sub"/>
</dbReference>
<proteinExistence type="inferred from homology"/>
<feature type="domain" description="Ig-like" evidence="6">
    <location>
        <begin position="483"/>
        <end position="573"/>
    </location>
</feature>
<dbReference type="InterPro" id="IPR013783">
    <property type="entry name" value="Ig-like_fold"/>
</dbReference>
<evidence type="ECO:0000256" key="3">
    <source>
        <dbReference type="ARBA" id="ARBA00022490"/>
    </source>
</evidence>
<dbReference type="EMBL" id="GEDC01002004">
    <property type="protein sequence ID" value="JAS35294.1"/>
    <property type="molecule type" value="Transcribed_RNA"/>
</dbReference>
<feature type="region of interest" description="Disordered" evidence="5">
    <location>
        <begin position="885"/>
        <end position="907"/>
    </location>
</feature>
<feature type="domain" description="Ig-like" evidence="6">
    <location>
        <begin position="901"/>
        <end position="993"/>
    </location>
</feature>
<protein>
    <recommendedName>
        <fullName evidence="6">Ig-like domain-containing protein</fullName>
    </recommendedName>
</protein>
<dbReference type="FunFam" id="2.60.40.10:FF:000080">
    <property type="entry name" value="Myosin light chain kinase, smooth muscle"/>
    <property type="match status" value="1"/>
</dbReference>
<gene>
    <name evidence="7" type="ORF">g.42846</name>
</gene>
<dbReference type="SMART" id="SM00408">
    <property type="entry name" value="IGc2"/>
    <property type="match status" value="10"/>
</dbReference>
<organism evidence="7">
    <name type="scientific">Clastoptera arizonana</name>
    <name type="common">Arizona spittle bug</name>
    <dbReference type="NCBI Taxonomy" id="38151"/>
    <lineage>
        <taxon>Eukaryota</taxon>
        <taxon>Metazoa</taxon>
        <taxon>Ecdysozoa</taxon>
        <taxon>Arthropoda</taxon>
        <taxon>Hexapoda</taxon>
        <taxon>Insecta</taxon>
        <taxon>Pterygota</taxon>
        <taxon>Neoptera</taxon>
        <taxon>Paraneoptera</taxon>
        <taxon>Hemiptera</taxon>
        <taxon>Auchenorrhyncha</taxon>
        <taxon>Cercopoidea</taxon>
        <taxon>Clastopteridae</taxon>
        <taxon>Clastoptera</taxon>
    </lineage>
</organism>
<dbReference type="InterPro" id="IPR007110">
    <property type="entry name" value="Ig-like_dom"/>
</dbReference>
<dbReference type="FunFam" id="2.60.40.10:FF:000425">
    <property type="entry name" value="Myosin light chain kinase"/>
    <property type="match status" value="2"/>
</dbReference>
<dbReference type="GO" id="GO:0005737">
    <property type="term" value="C:cytoplasm"/>
    <property type="evidence" value="ECO:0007669"/>
    <property type="project" value="UniProtKB-SubCell"/>
</dbReference>
<comment type="subcellular location">
    <subcellularLocation>
        <location evidence="1">Cytoplasm</location>
    </subcellularLocation>
</comment>
<evidence type="ECO:0000259" key="6">
    <source>
        <dbReference type="PROSITE" id="PS50835"/>
    </source>
</evidence>
<feature type="domain" description="Ig-like" evidence="6">
    <location>
        <begin position="384"/>
        <end position="473"/>
    </location>
</feature>
<dbReference type="InterPro" id="IPR003598">
    <property type="entry name" value="Ig_sub2"/>
</dbReference>
<dbReference type="FunFam" id="2.60.40.10:FF:001128">
    <property type="entry name" value="Sallimus, isoform P"/>
    <property type="match status" value="1"/>
</dbReference>
<feature type="domain" description="Ig-like" evidence="6">
    <location>
        <begin position="260"/>
        <end position="348"/>
    </location>
</feature>
<dbReference type="PROSITE" id="PS50835">
    <property type="entry name" value="IG_LIKE"/>
    <property type="match status" value="10"/>
</dbReference>
<accession>A0A1B6EBP1</accession>
<dbReference type="InterPro" id="IPR013098">
    <property type="entry name" value="Ig_I-set"/>
</dbReference>
<feature type="domain" description="Ig-like" evidence="6">
    <location>
        <begin position="763"/>
        <end position="862"/>
    </location>
</feature>
<reference evidence="7" key="1">
    <citation type="submission" date="2015-12" db="EMBL/GenBank/DDBJ databases">
        <title>De novo transcriptome assembly of four potential Pierce s Disease insect vectors from Arizona vineyards.</title>
        <authorList>
            <person name="Tassone E.E."/>
        </authorList>
    </citation>
    <scope>NUCLEOTIDE SEQUENCE</scope>
</reference>
<dbReference type="Gene3D" id="2.60.40.10">
    <property type="entry name" value="Immunoglobulins"/>
    <property type="match status" value="10"/>
</dbReference>
<dbReference type="Pfam" id="PF07679">
    <property type="entry name" value="I-set"/>
    <property type="match status" value="10"/>
</dbReference>
<feature type="domain" description="Ig-like" evidence="6">
    <location>
        <begin position="67"/>
        <end position="158"/>
    </location>
</feature>
<evidence type="ECO:0000256" key="1">
    <source>
        <dbReference type="ARBA" id="ARBA00004496"/>
    </source>
</evidence>
<feature type="domain" description="Ig-like" evidence="6">
    <location>
        <begin position="1036"/>
        <end position="1129"/>
    </location>
</feature>
<feature type="domain" description="Ig-like" evidence="6">
    <location>
        <begin position="1170"/>
        <end position="1261"/>
    </location>
</feature>
<feature type="non-terminal residue" evidence="7">
    <location>
        <position position="1467"/>
    </location>
</feature>
<dbReference type="PANTHER" id="PTHR47633">
    <property type="entry name" value="IMMUNOGLOBULIN"/>
    <property type="match status" value="1"/>
</dbReference>
<feature type="domain" description="Ig-like" evidence="6">
    <location>
        <begin position="1304"/>
        <end position="1394"/>
    </location>
</feature>
<evidence type="ECO:0000256" key="4">
    <source>
        <dbReference type="ARBA" id="ARBA00023319"/>
    </source>
</evidence>
<keyword evidence="3" id="KW-0963">Cytoplasm</keyword>
<evidence type="ECO:0000313" key="7">
    <source>
        <dbReference type="EMBL" id="JAS35294.1"/>
    </source>
</evidence>
<name>A0A1B6EBP1_9HEMI</name>
<evidence type="ECO:0000256" key="2">
    <source>
        <dbReference type="ARBA" id="ARBA00006692"/>
    </source>
</evidence>